<organism evidence="9">
    <name type="scientific">Anthurium amnicola</name>
    <dbReference type="NCBI Taxonomy" id="1678845"/>
    <lineage>
        <taxon>Eukaryota</taxon>
        <taxon>Viridiplantae</taxon>
        <taxon>Streptophyta</taxon>
        <taxon>Embryophyta</taxon>
        <taxon>Tracheophyta</taxon>
        <taxon>Spermatophyta</taxon>
        <taxon>Magnoliopsida</taxon>
        <taxon>Liliopsida</taxon>
        <taxon>Araceae</taxon>
        <taxon>Pothoideae</taxon>
        <taxon>Potheae</taxon>
        <taxon>Anthurium</taxon>
    </lineage>
</organism>
<dbReference type="Pfam" id="PF00587">
    <property type="entry name" value="tRNA-synt_2b"/>
    <property type="match status" value="1"/>
</dbReference>
<keyword evidence="5" id="KW-0648">Protein biosynthesis</keyword>
<evidence type="ECO:0000256" key="6">
    <source>
        <dbReference type="ARBA" id="ARBA00023146"/>
    </source>
</evidence>
<gene>
    <name evidence="9" type="primary">serS_34</name>
    <name evidence="9" type="ORF">g.85404</name>
</gene>
<protein>
    <recommendedName>
        <fullName evidence="1">serine--tRNA ligase</fullName>
        <ecNumber evidence="1">6.1.1.11</ecNumber>
    </recommendedName>
    <alternativeName>
        <fullName evidence="7">Seryl-tRNA synthetase</fullName>
    </alternativeName>
</protein>
<dbReference type="Gene3D" id="3.30.930.10">
    <property type="entry name" value="Bira Bifunctional Protein, Domain 2"/>
    <property type="match status" value="1"/>
</dbReference>
<keyword evidence="6" id="KW-0030">Aminoacyl-tRNA synthetase</keyword>
<keyword evidence="3" id="KW-0547">Nucleotide-binding</keyword>
<evidence type="ECO:0000256" key="1">
    <source>
        <dbReference type="ARBA" id="ARBA00012840"/>
    </source>
</evidence>
<keyword evidence="4" id="KW-0067">ATP-binding</keyword>
<evidence type="ECO:0000256" key="5">
    <source>
        <dbReference type="ARBA" id="ARBA00022917"/>
    </source>
</evidence>
<reference evidence="9" key="1">
    <citation type="submission" date="2015-07" db="EMBL/GenBank/DDBJ databases">
        <title>Transcriptome Assembly of Anthurium amnicola.</title>
        <authorList>
            <person name="Suzuki J."/>
        </authorList>
    </citation>
    <scope>NUCLEOTIDE SEQUENCE</scope>
</reference>
<dbReference type="PRINTS" id="PR00981">
    <property type="entry name" value="TRNASYNTHSER"/>
</dbReference>
<evidence type="ECO:0000256" key="3">
    <source>
        <dbReference type="ARBA" id="ARBA00022741"/>
    </source>
</evidence>
<dbReference type="GO" id="GO:0005737">
    <property type="term" value="C:cytoplasm"/>
    <property type="evidence" value="ECO:0007669"/>
    <property type="project" value="UniProtKB-ARBA"/>
</dbReference>
<accession>A0A1D1Y536</accession>
<dbReference type="PANTHER" id="PTHR11778">
    <property type="entry name" value="SERYL-TRNA SYNTHETASE"/>
    <property type="match status" value="1"/>
</dbReference>
<dbReference type="PROSITE" id="PS50862">
    <property type="entry name" value="AA_TRNA_LIGASE_II"/>
    <property type="match status" value="1"/>
</dbReference>
<feature type="domain" description="Aminoacyl-transfer RNA synthetases class-II family profile" evidence="8">
    <location>
        <begin position="169"/>
        <end position="407"/>
    </location>
</feature>
<evidence type="ECO:0000256" key="4">
    <source>
        <dbReference type="ARBA" id="ARBA00022840"/>
    </source>
</evidence>
<evidence type="ECO:0000256" key="7">
    <source>
        <dbReference type="ARBA" id="ARBA00031113"/>
    </source>
</evidence>
<dbReference type="AlphaFoldDB" id="A0A1D1Y536"/>
<dbReference type="InterPro" id="IPR033729">
    <property type="entry name" value="SerRS_core"/>
</dbReference>
<dbReference type="SUPFAM" id="SSF55681">
    <property type="entry name" value="Class II aaRS and biotin synthetases"/>
    <property type="match status" value="1"/>
</dbReference>
<dbReference type="InterPro" id="IPR045864">
    <property type="entry name" value="aa-tRNA-synth_II/BPL/LPL"/>
</dbReference>
<dbReference type="NCBIfam" id="TIGR00414">
    <property type="entry name" value="serS"/>
    <property type="match status" value="1"/>
</dbReference>
<dbReference type="EMBL" id="GDJX01018250">
    <property type="protein sequence ID" value="JAT49686.1"/>
    <property type="molecule type" value="Transcribed_RNA"/>
</dbReference>
<evidence type="ECO:0000313" key="9">
    <source>
        <dbReference type="EMBL" id="JAT49686.1"/>
    </source>
</evidence>
<dbReference type="InterPro" id="IPR006195">
    <property type="entry name" value="aa-tRNA-synth_II"/>
</dbReference>
<dbReference type="InterPro" id="IPR002314">
    <property type="entry name" value="aa-tRNA-synt_IIb"/>
</dbReference>
<dbReference type="GO" id="GO:0005524">
    <property type="term" value="F:ATP binding"/>
    <property type="evidence" value="ECO:0007669"/>
    <property type="project" value="UniProtKB-KW"/>
</dbReference>
<dbReference type="FunFam" id="3.30.930.10:FF:000055">
    <property type="entry name" value="Serine--tRNA ligase"/>
    <property type="match status" value="1"/>
</dbReference>
<dbReference type="InterPro" id="IPR002317">
    <property type="entry name" value="Ser-tRNA-ligase_type_1"/>
</dbReference>
<sequence length="425" mass="46527">MGLSGAGGATLQTLRLSSSAIRHRGSPLPRRLLSTATTLIADPIGHLPRRSLHRGGPPLLCLDTAFPSPALQATTVQAEEHEAAGAATASEKPRWKAAIDFKWIRDNKDVVAANIKNRNSGADLELVLQLYEKYCSLQQVSGSKFCYLKNEAVLLEMALINWALSEVTKKGFTPLITPEIVRSSVVEKCGFQPRGQNTQVYSVEGSDQCLIGTAEIPVGGIHMDSILPDSSLPLKYVAYSHCFRTEAGAAGTATRGLYRVHQFSKLEMFIFCRPEDSDFYHEELIGIEEELFASLGLHFRTLDMASGDLGAPAYRKFDVEAWMPGLGRYGEISSASNCTDYQSRRLGIRYRPSSSEKEAVSSKRGKGNSSVPTQFVHTLNATACAVPRMIVCLLENFQQEDGSVIVPEQLRPFMGGLDIISLKLK</sequence>
<evidence type="ECO:0000256" key="2">
    <source>
        <dbReference type="ARBA" id="ARBA00022598"/>
    </source>
</evidence>
<name>A0A1D1Y536_9ARAE</name>
<keyword evidence="2 9" id="KW-0436">Ligase</keyword>
<dbReference type="CDD" id="cd00770">
    <property type="entry name" value="SerRS_core"/>
    <property type="match status" value="1"/>
</dbReference>
<proteinExistence type="predicted"/>
<dbReference type="GO" id="GO:0006434">
    <property type="term" value="P:seryl-tRNA aminoacylation"/>
    <property type="evidence" value="ECO:0007669"/>
    <property type="project" value="InterPro"/>
</dbReference>
<evidence type="ECO:0000259" key="8">
    <source>
        <dbReference type="PROSITE" id="PS50862"/>
    </source>
</evidence>
<dbReference type="EC" id="6.1.1.11" evidence="1"/>
<dbReference type="GO" id="GO:0004828">
    <property type="term" value="F:serine-tRNA ligase activity"/>
    <property type="evidence" value="ECO:0007669"/>
    <property type="project" value="UniProtKB-EC"/>
</dbReference>